<dbReference type="EMBL" id="JACJJG010000078">
    <property type="protein sequence ID" value="MBM6674414.1"/>
    <property type="molecule type" value="Genomic_DNA"/>
</dbReference>
<evidence type="ECO:0000313" key="9">
    <source>
        <dbReference type="Proteomes" id="UP000706891"/>
    </source>
</evidence>
<dbReference type="Proteomes" id="UP000706891">
    <property type="component" value="Unassembled WGS sequence"/>
</dbReference>
<name>A0A938WUK7_9BACT</name>
<organism evidence="8 9">
    <name type="scientific">Marseilla massiliensis</name>
    <dbReference type="NCBI Taxonomy" id="1841864"/>
    <lineage>
        <taxon>Bacteria</taxon>
        <taxon>Pseudomonadati</taxon>
        <taxon>Bacteroidota</taxon>
        <taxon>Bacteroidia</taxon>
        <taxon>Bacteroidales</taxon>
        <taxon>Prevotellaceae</taxon>
        <taxon>Marseilla</taxon>
    </lineage>
</organism>
<keyword evidence="9" id="KW-1185">Reference proteome</keyword>
<keyword evidence="5 6" id="KW-0472">Membrane</keyword>
<dbReference type="PANTHER" id="PTHR33885:SF3">
    <property type="entry name" value="PHAGE SHOCK PROTEIN C"/>
    <property type="match status" value="1"/>
</dbReference>
<evidence type="ECO:0000256" key="4">
    <source>
        <dbReference type="ARBA" id="ARBA00022989"/>
    </source>
</evidence>
<feature type="domain" description="Phage shock protein PspC N-terminal" evidence="7">
    <location>
        <begin position="3"/>
        <end position="59"/>
    </location>
</feature>
<evidence type="ECO:0000256" key="5">
    <source>
        <dbReference type="ARBA" id="ARBA00023136"/>
    </source>
</evidence>
<evidence type="ECO:0000256" key="1">
    <source>
        <dbReference type="ARBA" id="ARBA00004162"/>
    </source>
</evidence>
<dbReference type="InterPro" id="IPR052027">
    <property type="entry name" value="PspC"/>
</dbReference>
<keyword evidence="4 6" id="KW-1133">Transmembrane helix</keyword>
<dbReference type="Pfam" id="PF04024">
    <property type="entry name" value="PspC"/>
    <property type="match status" value="1"/>
</dbReference>
<dbReference type="GO" id="GO:0005886">
    <property type="term" value="C:plasma membrane"/>
    <property type="evidence" value="ECO:0007669"/>
    <property type="project" value="UniProtKB-SubCell"/>
</dbReference>
<protein>
    <submittedName>
        <fullName evidence="8">PspC domain-containing protein</fullName>
    </submittedName>
</protein>
<keyword evidence="2" id="KW-1003">Cell membrane</keyword>
<proteinExistence type="predicted"/>
<evidence type="ECO:0000256" key="2">
    <source>
        <dbReference type="ARBA" id="ARBA00022475"/>
    </source>
</evidence>
<dbReference type="InterPro" id="IPR007168">
    <property type="entry name" value="Phageshock_PspC_N"/>
</dbReference>
<dbReference type="AlphaFoldDB" id="A0A938WUK7"/>
<comment type="caution">
    <text evidence="8">The sequence shown here is derived from an EMBL/GenBank/DDBJ whole genome shotgun (WGS) entry which is preliminary data.</text>
</comment>
<reference evidence="8" key="1">
    <citation type="submission" date="2020-08" db="EMBL/GenBank/DDBJ databases">
        <authorList>
            <person name="Cejkova D."/>
            <person name="Kubasova T."/>
            <person name="Jahodarova E."/>
            <person name="Rychlik I."/>
        </authorList>
    </citation>
    <scope>NUCLEOTIDE SEQUENCE</scope>
    <source>
        <strain evidence="8">An824</strain>
    </source>
</reference>
<feature type="transmembrane region" description="Helical" evidence="6">
    <location>
        <begin position="34"/>
        <end position="57"/>
    </location>
</feature>
<keyword evidence="3 6" id="KW-0812">Transmembrane</keyword>
<comment type="subcellular location">
    <subcellularLocation>
        <location evidence="1">Cell membrane</location>
        <topology evidence="1">Single-pass membrane protein</topology>
    </subcellularLocation>
</comment>
<accession>A0A938WUK7</accession>
<reference evidence="8" key="2">
    <citation type="journal article" date="2021" name="Sci. Rep.">
        <title>The distribution of antibiotic resistance genes in chicken gut microbiota commensals.</title>
        <authorList>
            <person name="Juricova H."/>
            <person name="Matiasovicova J."/>
            <person name="Kubasova T."/>
            <person name="Cejkova D."/>
            <person name="Rychlik I."/>
        </authorList>
    </citation>
    <scope>NUCLEOTIDE SEQUENCE</scope>
    <source>
        <strain evidence="8">An824</strain>
    </source>
</reference>
<sequence>MMKRYYRSSTDRIIGGVCGGIAEYFNIDPLLVRLVFAILFFGYGTGLLAYILIWILAPKRY</sequence>
<gene>
    <name evidence="8" type="ORF">H6A34_11085</name>
</gene>
<dbReference type="PANTHER" id="PTHR33885">
    <property type="entry name" value="PHAGE SHOCK PROTEIN C"/>
    <property type="match status" value="1"/>
</dbReference>
<evidence type="ECO:0000313" key="8">
    <source>
        <dbReference type="EMBL" id="MBM6674414.1"/>
    </source>
</evidence>
<evidence type="ECO:0000256" key="6">
    <source>
        <dbReference type="SAM" id="Phobius"/>
    </source>
</evidence>
<evidence type="ECO:0000259" key="7">
    <source>
        <dbReference type="Pfam" id="PF04024"/>
    </source>
</evidence>
<evidence type="ECO:0000256" key="3">
    <source>
        <dbReference type="ARBA" id="ARBA00022692"/>
    </source>
</evidence>